<feature type="transmembrane region" description="Helical" evidence="6">
    <location>
        <begin position="112"/>
        <end position="141"/>
    </location>
</feature>
<dbReference type="GO" id="GO:0065002">
    <property type="term" value="P:intracellular protein transmembrane transport"/>
    <property type="evidence" value="ECO:0007669"/>
    <property type="project" value="TreeGrafter"/>
</dbReference>
<feature type="transmembrane region" description="Helical" evidence="6">
    <location>
        <begin position="78"/>
        <end position="100"/>
    </location>
</feature>
<keyword evidence="7" id="KW-0934">Plastid</keyword>
<feature type="transmembrane region" description="Helical" evidence="6">
    <location>
        <begin position="221"/>
        <end position="241"/>
    </location>
</feature>
<organism evidence="7">
    <name type="scientific">Porphyridium purpureum</name>
    <name type="common">Red alga</name>
    <name type="synonym">Porphyridium cruentum</name>
    <dbReference type="NCBI Taxonomy" id="35688"/>
    <lineage>
        <taxon>Eukaryota</taxon>
        <taxon>Rhodophyta</taxon>
        <taxon>Bangiophyceae</taxon>
        <taxon>Porphyridiales</taxon>
        <taxon>Porphyridiaceae</taxon>
        <taxon>Porphyridium</taxon>
    </lineage>
</organism>
<geneLocation type="chloroplast" evidence="7"/>
<evidence type="ECO:0000256" key="6">
    <source>
        <dbReference type="SAM" id="Phobius"/>
    </source>
</evidence>
<dbReference type="GO" id="GO:0043953">
    <property type="term" value="P:protein transport by the Tat complex"/>
    <property type="evidence" value="ECO:0007669"/>
    <property type="project" value="TreeGrafter"/>
</dbReference>
<dbReference type="PANTHER" id="PTHR30371">
    <property type="entry name" value="SEC-INDEPENDENT PROTEIN TRANSLOCASE PROTEIN TATC"/>
    <property type="match status" value="1"/>
</dbReference>
<name>W0RYX9_PORPP</name>
<keyword evidence="4 6" id="KW-1133">Transmembrane helix</keyword>
<evidence type="ECO:0000256" key="5">
    <source>
        <dbReference type="ARBA" id="ARBA00023136"/>
    </source>
</evidence>
<feature type="transmembrane region" description="Helical" evidence="6">
    <location>
        <begin position="196"/>
        <end position="215"/>
    </location>
</feature>
<dbReference type="EMBL" id="AP012987">
    <property type="protein sequence ID" value="BAO23647.1"/>
    <property type="molecule type" value="Genomic_DNA"/>
</dbReference>
<proteinExistence type="inferred from homology"/>
<dbReference type="PANTHER" id="PTHR30371:SF0">
    <property type="entry name" value="SEC-INDEPENDENT PROTEIN TRANSLOCASE PROTEIN TATC, CHLOROPLASTIC-RELATED"/>
    <property type="match status" value="1"/>
</dbReference>
<keyword evidence="5 6" id="KW-0472">Membrane</keyword>
<evidence type="ECO:0000256" key="4">
    <source>
        <dbReference type="ARBA" id="ARBA00022989"/>
    </source>
</evidence>
<dbReference type="RefSeq" id="YP_008965671.1">
    <property type="nucleotide sequence ID" value="NC_023133.1"/>
</dbReference>
<feature type="transmembrane region" description="Helical" evidence="6">
    <location>
        <begin position="29"/>
        <end position="58"/>
    </location>
</feature>
<dbReference type="AlphaFoldDB" id="W0RYX9"/>
<dbReference type="GO" id="GO:0009977">
    <property type="term" value="F:proton motive force dependent protein transmembrane transporter activity"/>
    <property type="evidence" value="ECO:0007669"/>
    <property type="project" value="TreeGrafter"/>
</dbReference>
<dbReference type="InterPro" id="IPR019820">
    <property type="entry name" value="Sec-indep_translocase_CS"/>
</dbReference>
<dbReference type="InterPro" id="IPR002033">
    <property type="entry name" value="TatC"/>
</dbReference>
<gene>
    <name evidence="7" type="primary">tatC</name>
</gene>
<evidence type="ECO:0000256" key="2">
    <source>
        <dbReference type="ARBA" id="ARBA00008882"/>
    </source>
</evidence>
<sequence>MNSLNKVNSSIDEKKMPLVDHISELRSRLLASLVVLIINGIISSIFIKQIVIFFQNLVPQVKFLQLAPGEYFFSSLKIILYAAILATIPFFIYQIILFILPGLTKKEKNIILPLAIMSIILFAIGVLFAYFTLIPAALNFFLNYGSDLVEPIWSLDQYLDFITVLLLSTGVAFQVPIVQVLLGLFNILKINQMLKLWRYVLLFSTIIGAILTPSVDPITQILLSTAVFGLYFFGILILHLINQFNLISS</sequence>
<keyword evidence="3 6" id="KW-0812">Transmembrane</keyword>
<evidence type="ECO:0000256" key="3">
    <source>
        <dbReference type="ARBA" id="ARBA00022692"/>
    </source>
</evidence>
<dbReference type="PROSITE" id="PS01218">
    <property type="entry name" value="TATC"/>
    <property type="match status" value="1"/>
</dbReference>
<reference evidence="7" key="1">
    <citation type="journal article" date="2014" name="J. Plant Res.">
        <title>Analysis of the complete plastid genome of the unicellular red alga Porphyridium purpureum.</title>
        <authorList>
            <person name="Tajima N."/>
            <person name="Sato S."/>
            <person name="Maruyama F."/>
            <person name="Kurokawa K."/>
            <person name="Ohta H."/>
            <person name="Tabata S."/>
            <person name="Sekine K."/>
            <person name="Moriyama T."/>
            <person name="Sato N."/>
        </authorList>
    </citation>
    <scope>NUCLEOTIDE SEQUENCE</scope>
</reference>
<dbReference type="GO" id="GO:0033281">
    <property type="term" value="C:TAT protein transport complex"/>
    <property type="evidence" value="ECO:0007669"/>
    <property type="project" value="TreeGrafter"/>
</dbReference>
<dbReference type="HAMAP" id="MF_00902">
    <property type="entry name" value="TatC"/>
    <property type="match status" value="1"/>
</dbReference>
<keyword evidence="7" id="KW-0150">Chloroplast</keyword>
<accession>W0RYX9</accession>
<dbReference type="Pfam" id="PF00902">
    <property type="entry name" value="TatC"/>
    <property type="match status" value="1"/>
</dbReference>
<protein>
    <submittedName>
        <fullName evidence="7">Sec-independent periplasmic protein translocase</fullName>
    </submittedName>
</protein>
<dbReference type="GeneID" id="17963952"/>
<comment type="similarity">
    <text evidence="2">Belongs to the TatC family.</text>
</comment>
<evidence type="ECO:0000313" key="7">
    <source>
        <dbReference type="EMBL" id="BAO23647.1"/>
    </source>
</evidence>
<comment type="subcellular location">
    <subcellularLocation>
        <location evidence="1">Membrane</location>
        <topology evidence="1">Multi-pass membrane protein</topology>
    </subcellularLocation>
</comment>
<dbReference type="NCBIfam" id="TIGR00945">
    <property type="entry name" value="tatC"/>
    <property type="match status" value="1"/>
</dbReference>
<evidence type="ECO:0000256" key="1">
    <source>
        <dbReference type="ARBA" id="ARBA00004141"/>
    </source>
</evidence>
<dbReference type="PRINTS" id="PR01840">
    <property type="entry name" value="TATCFAMILY"/>
</dbReference>
<feature type="transmembrane region" description="Helical" evidence="6">
    <location>
        <begin position="161"/>
        <end position="184"/>
    </location>
</feature>